<dbReference type="OrthoDB" id="4987896at2759"/>
<dbReference type="Proteomes" id="UP000730481">
    <property type="component" value="Unassembled WGS sequence"/>
</dbReference>
<proteinExistence type="predicted"/>
<gene>
    <name evidence="2" type="ORF">FBEOM_12817</name>
</gene>
<dbReference type="AlphaFoldDB" id="A0A9P5A6Y4"/>
<sequence>MPRTRSQAQNALVHDTEPDFLQFRRLPAAIQNLIWEFALPGPRVHHIEYIEYVPALVNPGGRYLQIECLPFPAMFRVCRQSRHVASTQMTKFPLNTALNLDGQGVIPYGFCDPDDTLFIEKAVQSQTRWKLGNNPFATLAYGLQANGNMHAPPTEFPTYRDLFAGFTPSGRIALVKIQEMEGFDYHQTCKRVLLAGNHQDVPGIVFEDDYHASLFERDLMAWKCDQALKAKKKGETMPEIDPVELPMTCDCDGVKEQMEEEGRELNKTIMEEWLNQNN</sequence>
<feature type="domain" description="2EXR" evidence="1">
    <location>
        <begin position="20"/>
        <end position="95"/>
    </location>
</feature>
<dbReference type="EMBL" id="PVQB02000863">
    <property type="protein sequence ID" value="KAF4333354.1"/>
    <property type="molecule type" value="Genomic_DNA"/>
</dbReference>
<protein>
    <recommendedName>
        <fullName evidence="1">2EXR domain-containing protein</fullName>
    </recommendedName>
</protein>
<reference evidence="2" key="2">
    <citation type="submission" date="2020-02" db="EMBL/GenBank/DDBJ databases">
        <title>Identification and distribution of gene clusters putatively required for synthesis of sphingolipid metabolism inhibitors in phylogenetically diverse species of the filamentous fungus Fusarium.</title>
        <authorList>
            <person name="Kim H.-S."/>
            <person name="Busman M."/>
            <person name="Brown D.W."/>
            <person name="Divon H."/>
            <person name="Uhlig S."/>
            <person name="Proctor R.H."/>
        </authorList>
    </citation>
    <scope>NUCLEOTIDE SEQUENCE</scope>
    <source>
        <strain evidence="2">NRRL 25174</strain>
    </source>
</reference>
<name>A0A9P5A6Y4_9HYPO</name>
<organism evidence="2 3">
    <name type="scientific">Fusarium beomiforme</name>
    <dbReference type="NCBI Taxonomy" id="44412"/>
    <lineage>
        <taxon>Eukaryota</taxon>
        <taxon>Fungi</taxon>
        <taxon>Dikarya</taxon>
        <taxon>Ascomycota</taxon>
        <taxon>Pezizomycotina</taxon>
        <taxon>Sordariomycetes</taxon>
        <taxon>Hypocreomycetidae</taxon>
        <taxon>Hypocreales</taxon>
        <taxon>Nectriaceae</taxon>
        <taxon>Fusarium</taxon>
        <taxon>Fusarium burgessii species complex</taxon>
    </lineage>
</organism>
<keyword evidence="3" id="KW-1185">Reference proteome</keyword>
<accession>A0A9P5A6Y4</accession>
<evidence type="ECO:0000313" key="3">
    <source>
        <dbReference type="Proteomes" id="UP000730481"/>
    </source>
</evidence>
<dbReference type="InterPro" id="IPR045518">
    <property type="entry name" value="2EXR"/>
</dbReference>
<evidence type="ECO:0000259" key="1">
    <source>
        <dbReference type="Pfam" id="PF20150"/>
    </source>
</evidence>
<evidence type="ECO:0000313" key="2">
    <source>
        <dbReference type="EMBL" id="KAF4333354.1"/>
    </source>
</evidence>
<reference evidence="2" key="1">
    <citation type="journal article" date="2017" name="Mycologia">
        <title>Fusarium algeriense, sp. nov., a novel toxigenic crown rot pathogen of durum wheat from Algeria is nested in the Fusarium burgessii species complex.</title>
        <authorList>
            <person name="Laraba I."/>
            <person name="Keddad A."/>
            <person name="Boureghda H."/>
            <person name="Abdallah N."/>
            <person name="Vaughan M.M."/>
            <person name="Proctor R.H."/>
            <person name="Busman M."/>
            <person name="O'Donnell K."/>
        </authorList>
    </citation>
    <scope>NUCLEOTIDE SEQUENCE</scope>
    <source>
        <strain evidence="2">NRRL 25174</strain>
    </source>
</reference>
<dbReference type="Pfam" id="PF20150">
    <property type="entry name" value="2EXR"/>
    <property type="match status" value="1"/>
</dbReference>
<comment type="caution">
    <text evidence="2">The sequence shown here is derived from an EMBL/GenBank/DDBJ whole genome shotgun (WGS) entry which is preliminary data.</text>
</comment>